<evidence type="ECO:0000313" key="3">
    <source>
        <dbReference type="EMBL" id="WWC85780.1"/>
    </source>
</evidence>
<dbReference type="InterPro" id="IPR010920">
    <property type="entry name" value="LSM_dom_sf"/>
</dbReference>
<dbReference type="InterPro" id="IPR001163">
    <property type="entry name" value="Sm_dom_euk/arc"/>
</dbReference>
<dbReference type="GO" id="GO:0032991">
    <property type="term" value="C:protein-containing complex"/>
    <property type="evidence" value="ECO:0007669"/>
    <property type="project" value="UniProtKB-ARBA"/>
</dbReference>
<feature type="region of interest" description="Disordered" evidence="1">
    <location>
        <begin position="1"/>
        <end position="65"/>
    </location>
</feature>
<dbReference type="Proteomes" id="UP001355207">
    <property type="component" value="Chromosome 1"/>
</dbReference>
<dbReference type="Pfam" id="PF01423">
    <property type="entry name" value="LSM"/>
    <property type="match status" value="1"/>
</dbReference>
<evidence type="ECO:0000256" key="1">
    <source>
        <dbReference type="SAM" id="MobiDB-lite"/>
    </source>
</evidence>
<dbReference type="GeneID" id="91091318"/>
<gene>
    <name evidence="3" type="ORF">L201_000646</name>
</gene>
<organism evidence="3 4">
    <name type="scientific">Kwoniella dendrophila CBS 6074</name>
    <dbReference type="NCBI Taxonomy" id="1295534"/>
    <lineage>
        <taxon>Eukaryota</taxon>
        <taxon>Fungi</taxon>
        <taxon>Dikarya</taxon>
        <taxon>Basidiomycota</taxon>
        <taxon>Agaricomycotina</taxon>
        <taxon>Tremellomycetes</taxon>
        <taxon>Tremellales</taxon>
        <taxon>Cryptococcaceae</taxon>
        <taxon>Kwoniella</taxon>
    </lineage>
</organism>
<keyword evidence="4" id="KW-1185">Reference proteome</keyword>
<dbReference type="EMBL" id="CP144098">
    <property type="protein sequence ID" value="WWC85780.1"/>
    <property type="molecule type" value="Genomic_DNA"/>
</dbReference>
<dbReference type="AlphaFoldDB" id="A0AAX4JK85"/>
<reference evidence="3 4" key="1">
    <citation type="submission" date="2024-01" db="EMBL/GenBank/DDBJ databases">
        <title>Comparative genomics of Cryptococcus and Kwoniella reveals pathogenesis evolution and contrasting modes of karyotype evolution via chromosome fusion or intercentromeric recombination.</title>
        <authorList>
            <person name="Coelho M.A."/>
            <person name="David-Palma M."/>
            <person name="Shea T."/>
            <person name="Bowers K."/>
            <person name="McGinley-Smith S."/>
            <person name="Mohammad A.W."/>
            <person name="Gnirke A."/>
            <person name="Yurkov A.M."/>
            <person name="Nowrousian M."/>
            <person name="Sun S."/>
            <person name="Cuomo C.A."/>
            <person name="Heitman J."/>
        </authorList>
    </citation>
    <scope>NUCLEOTIDE SEQUENCE [LARGE SCALE GENOMIC DNA]</scope>
    <source>
        <strain evidence="3 4">CBS 6074</strain>
    </source>
</reference>
<dbReference type="Gene3D" id="2.30.30.100">
    <property type="match status" value="1"/>
</dbReference>
<evidence type="ECO:0000313" key="4">
    <source>
        <dbReference type="Proteomes" id="UP001355207"/>
    </source>
</evidence>
<protein>
    <recommendedName>
        <fullName evidence="2">Sm domain-containing protein</fullName>
    </recommendedName>
</protein>
<accession>A0AAX4JK85</accession>
<proteinExistence type="predicted"/>
<name>A0AAX4JK85_9TREE</name>
<feature type="domain" description="Sm" evidence="2">
    <location>
        <begin position="72"/>
        <end position="113"/>
    </location>
</feature>
<dbReference type="SUPFAM" id="SSF50182">
    <property type="entry name" value="Sm-like ribonucleoproteins"/>
    <property type="match status" value="1"/>
</dbReference>
<evidence type="ECO:0000259" key="2">
    <source>
        <dbReference type="Pfam" id="PF01423"/>
    </source>
</evidence>
<sequence>MAVPSPPLVLSSPANEQVSHTSNHLHQSSTHVPYGSPRDAPTVPSTSTSNDDHQQRSLENSSLTENKIVRPTLESILHQPLIITLLDGRTISGNLLCVDKEQNMILRDSIEYKPFYPKFKPISELSKEKEIEQYDEIRKNRQLYWPKSDFDPNIHPSIDLNGNPFDELHVDNEDKGRGWGGRSIGLICIKRKDISKIEIDKTIWNSLGGNNIN</sequence>
<feature type="compositionally biased region" description="Polar residues" evidence="1">
    <location>
        <begin position="14"/>
        <end position="31"/>
    </location>
</feature>
<dbReference type="RefSeq" id="XP_066072543.1">
    <property type="nucleotide sequence ID" value="XM_066216446.1"/>
</dbReference>